<dbReference type="OrthoDB" id="7258946at2"/>
<feature type="region of interest" description="Disordered" evidence="1">
    <location>
        <begin position="99"/>
        <end position="147"/>
    </location>
</feature>
<dbReference type="InterPro" id="IPR025240">
    <property type="entry name" value="DUF4189"/>
</dbReference>
<feature type="chain" id="PRO_5021267297" evidence="2">
    <location>
        <begin position="31"/>
        <end position="267"/>
    </location>
</feature>
<feature type="signal peptide" evidence="2">
    <location>
        <begin position="1"/>
        <end position="30"/>
    </location>
</feature>
<dbReference type="Proteomes" id="UP000317078">
    <property type="component" value="Unassembled WGS sequence"/>
</dbReference>
<reference evidence="4 5" key="1">
    <citation type="journal article" date="2019" name="Environ. Microbiol.">
        <title>Species interactions and distinct microbial communities in high Arctic permafrost affected cryosols are associated with the CH4 and CO2 gas fluxes.</title>
        <authorList>
            <person name="Altshuler I."/>
            <person name="Hamel J."/>
            <person name="Turney S."/>
            <person name="Magnuson E."/>
            <person name="Levesque R."/>
            <person name="Greer C."/>
            <person name="Whyte L.G."/>
        </authorList>
    </citation>
    <scope>NUCLEOTIDE SEQUENCE [LARGE SCALE GENOMIC DNA]</scope>
    <source>
        <strain evidence="4 5">S9.3B</strain>
    </source>
</reference>
<dbReference type="EMBL" id="RCZP01000030">
    <property type="protein sequence ID" value="TPG49214.1"/>
    <property type="molecule type" value="Genomic_DNA"/>
</dbReference>
<evidence type="ECO:0000256" key="2">
    <source>
        <dbReference type="SAM" id="SignalP"/>
    </source>
</evidence>
<dbReference type="AlphaFoldDB" id="A0A502FIJ4"/>
<comment type="caution">
    <text evidence="4">The sequence shown here is derived from an EMBL/GenBank/DDBJ whole genome shotgun (WGS) entry which is preliminary data.</text>
</comment>
<evidence type="ECO:0000313" key="4">
    <source>
        <dbReference type="EMBL" id="TPG49214.1"/>
    </source>
</evidence>
<evidence type="ECO:0000259" key="3">
    <source>
        <dbReference type="Pfam" id="PF13827"/>
    </source>
</evidence>
<keyword evidence="2" id="KW-0732">Signal</keyword>
<gene>
    <name evidence="4" type="ORF">EAH89_21885</name>
</gene>
<name>A0A502FIJ4_9PROT</name>
<accession>A0A502FIJ4</accession>
<keyword evidence="5" id="KW-1185">Reference proteome</keyword>
<evidence type="ECO:0000313" key="5">
    <source>
        <dbReference type="Proteomes" id="UP000317078"/>
    </source>
</evidence>
<organism evidence="4 5">
    <name type="scientific">Muricoccus nepalensis</name>
    <dbReference type="NCBI Taxonomy" id="1854500"/>
    <lineage>
        <taxon>Bacteria</taxon>
        <taxon>Pseudomonadati</taxon>
        <taxon>Pseudomonadota</taxon>
        <taxon>Alphaproteobacteria</taxon>
        <taxon>Acetobacterales</taxon>
        <taxon>Roseomonadaceae</taxon>
        <taxon>Muricoccus</taxon>
    </lineage>
</organism>
<dbReference type="Pfam" id="PF13827">
    <property type="entry name" value="DUF4189"/>
    <property type="match status" value="1"/>
</dbReference>
<evidence type="ECO:0000256" key="1">
    <source>
        <dbReference type="SAM" id="MobiDB-lite"/>
    </source>
</evidence>
<protein>
    <submittedName>
        <fullName evidence="4">DUF4189 domain-containing protein</fullName>
    </submittedName>
</protein>
<dbReference type="RefSeq" id="WP_140885864.1">
    <property type="nucleotide sequence ID" value="NZ_RCZP01000030.1"/>
</dbReference>
<proteinExistence type="predicted"/>
<feature type="compositionally biased region" description="Low complexity" evidence="1">
    <location>
        <begin position="99"/>
        <end position="113"/>
    </location>
</feature>
<feature type="domain" description="DUF4189" evidence="3">
    <location>
        <begin position="153"/>
        <end position="265"/>
    </location>
</feature>
<sequence length="267" mass="26557">MRGTAMQRLAGGIGCSLALALLLATRPAGAAPDGASPVAAMCRMECGAQFPEDAQNPLSVQTCLVRCAARAAAMGSANVTAATVMPQPRTPWTVPPAAGRTPAAVPASAATPPRAAPPRAREAAPARRATAPDAPPRPGILPGPAEAGGGPFGAIHLAPAPSPRYGLVVGAADRVSAHRAAETACIGEAGATCRPAGDFTDRCATVAHALRPRGALVTTEHASMFTVVGAAIGTGPTREDAERQAAATCAGIGRGGRCRITETRCAG</sequence>